<dbReference type="InterPro" id="IPR051398">
    <property type="entry name" value="Polysacch_Deacetylase"/>
</dbReference>
<evidence type="ECO:0000313" key="8">
    <source>
        <dbReference type="Proteomes" id="UP000220353"/>
    </source>
</evidence>
<sequence length="370" mass="40541">MQHSLATMVRNHLRRAAIAGGLEAAHALARAGLMAEARGRGAIFTLHHVRPKDHRAFDPNAHLEITPTFLEKTILTLKRRGHRFVALEELPACLASADKGPVACFTLDDGYRNNLEWALPVFERHGVPFTVFVTAGYVDRTHTLWWETLADLLSARHEFRFDFGDSAELVSSGTSAQKQAAFDRIASYIHGADETRAVAALNRAALEHGIDPIAITEHLTLDESGLRALIASPLASLGAHTISHRALARLNDDEARREIASSAARVEAITGRPPLTVAYPYGFRPTVSARDHRLAADLGFAVAVTTEPGTLSPGVNLHAVPRISLNGHFQSARYVSALASGIPFRLLHDSLGRNRFKDKIMQHFKVLQRP</sequence>
<accession>A0A2A6LVN1</accession>
<dbReference type="PROSITE" id="PS51677">
    <property type="entry name" value="NODB"/>
    <property type="match status" value="1"/>
</dbReference>
<dbReference type="Proteomes" id="UP000220353">
    <property type="component" value="Unassembled WGS sequence"/>
</dbReference>
<comment type="caution">
    <text evidence="7">The sequence shown here is derived from an EMBL/GenBank/DDBJ whole genome shotgun (WGS) entry which is preliminary data.</text>
</comment>
<dbReference type="AlphaFoldDB" id="A0A2A6LVN1"/>
<evidence type="ECO:0000256" key="3">
    <source>
        <dbReference type="ARBA" id="ARBA00020071"/>
    </source>
</evidence>
<dbReference type="GO" id="GO:0016810">
    <property type="term" value="F:hydrolase activity, acting on carbon-nitrogen (but not peptide) bonds"/>
    <property type="evidence" value="ECO:0007669"/>
    <property type="project" value="InterPro"/>
</dbReference>
<dbReference type="PANTHER" id="PTHR34216:SF7">
    <property type="entry name" value="POLY-BETA-1,6-N-ACETYL-D-GLUCOSAMINE N-DEACETYLASE"/>
    <property type="match status" value="1"/>
</dbReference>
<protein>
    <recommendedName>
        <fullName evidence="3">Chitooligosaccharide deacetylase</fullName>
    </recommendedName>
    <alternativeName>
        <fullName evidence="5">Nodulation protein B</fullName>
    </alternativeName>
</protein>
<dbReference type="RefSeq" id="WP_014327583.1">
    <property type="nucleotide sequence ID" value="NZ_JBGBZV010000002.1"/>
</dbReference>
<keyword evidence="4" id="KW-0732">Signal</keyword>
<proteinExistence type="inferred from homology"/>
<gene>
    <name evidence="7" type="ORF">CO661_19145</name>
</gene>
<evidence type="ECO:0000313" key="7">
    <source>
        <dbReference type="EMBL" id="PDT46387.1"/>
    </source>
</evidence>
<feature type="domain" description="NodB homology" evidence="6">
    <location>
        <begin position="101"/>
        <end position="370"/>
    </location>
</feature>
<evidence type="ECO:0000256" key="1">
    <source>
        <dbReference type="ARBA" id="ARBA00003236"/>
    </source>
</evidence>
<evidence type="ECO:0000256" key="4">
    <source>
        <dbReference type="ARBA" id="ARBA00022729"/>
    </source>
</evidence>
<evidence type="ECO:0000256" key="5">
    <source>
        <dbReference type="ARBA" id="ARBA00032976"/>
    </source>
</evidence>
<dbReference type="InterPro" id="IPR011330">
    <property type="entry name" value="Glyco_hydro/deAcase_b/a-brl"/>
</dbReference>
<evidence type="ECO:0000256" key="2">
    <source>
        <dbReference type="ARBA" id="ARBA00010973"/>
    </source>
</evidence>
<comment type="function">
    <text evidence="1">Is involved in generating a small heat-stable compound (Nod), an acylated oligomer of N-acetylglucosamine, that stimulates mitosis in various plant protoplasts.</text>
</comment>
<dbReference type="SUPFAM" id="SSF88713">
    <property type="entry name" value="Glycoside hydrolase/deacetylase"/>
    <property type="match status" value="1"/>
</dbReference>
<dbReference type="CDD" id="cd10968">
    <property type="entry name" value="CE4_Mlr8448_like_5s"/>
    <property type="match status" value="1"/>
</dbReference>
<dbReference type="EMBL" id="NWTC01000014">
    <property type="protein sequence ID" value="PDT46387.1"/>
    <property type="molecule type" value="Genomic_DNA"/>
</dbReference>
<dbReference type="Pfam" id="PF01522">
    <property type="entry name" value="Polysacc_deac_1"/>
    <property type="match status" value="2"/>
</dbReference>
<dbReference type="GO" id="GO:0005975">
    <property type="term" value="P:carbohydrate metabolic process"/>
    <property type="evidence" value="ECO:0007669"/>
    <property type="project" value="InterPro"/>
</dbReference>
<comment type="similarity">
    <text evidence="2">Belongs to the polysaccharide deacetylase family.</text>
</comment>
<organism evidence="7 8">
    <name type="scientific">Rhizobium fredii</name>
    <name type="common">Sinorhizobium fredii</name>
    <dbReference type="NCBI Taxonomy" id="380"/>
    <lineage>
        <taxon>Bacteria</taxon>
        <taxon>Pseudomonadati</taxon>
        <taxon>Pseudomonadota</taxon>
        <taxon>Alphaproteobacteria</taxon>
        <taxon>Hyphomicrobiales</taxon>
        <taxon>Rhizobiaceae</taxon>
        <taxon>Sinorhizobium/Ensifer group</taxon>
        <taxon>Sinorhizobium</taxon>
    </lineage>
</organism>
<reference evidence="7 8" key="1">
    <citation type="submission" date="2017-09" db="EMBL/GenBank/DDBJ databases">
        <title>Comparative genomics of rhizobia isolated from Phaseolus vulgaris in China.</title>
        <authorList>
            <person name="Tong W."/>
        </authorList>
    </citation>
    <scope>NUCLEOTIDE SEQUENCE [LARGE SCALE GENOMIC DNA]</scope>
    <source>
        <strain evidence="7 8">PCH1</strain>
    </source>
</reference>
<dbReference type="Gene3D" id="3.20.20.370">
    <property type="entry name" value="Glycoside hydrolase/deacetylase"/>
    <property type="match status" value="1"/>
</dbReference>
<dbReference type="PANTHER" id="PTHR34216">
    <property type="match status" value="1"/>
</dbReference>
<dbReference type="InterPro" id="IPR002509">
    <property type="entry name" value="NODB_dom"/>
</dbReference>
<evidence type="ECO:0000259" key="6">
    <source>
        <dbReference type="PROSITE" id="PS51677"/>
    </source>
</evidence>
<name>A0A2A6LVN1_RHIFR</name>